<gene>
    <name evidence="2" type="ORF">VP01_1287g1</name>
</gene>
<evidence type="ECO:0000256" key="1">
    <source>
        <dbReference type="SAM" id="SignalP"/>
    </source>
</evidence>
<feature type="signal peptide" evidence="1">
    <location>
        <begin position="1"/>
        <end position="28"/>
    </location>
</feature>
<keyword evidence="3" id="KW-1185">Reference proteome</keyword>
<dbReference type="EMBL" id="LAVV01003198">
    <property type="protein sequence ID" value="KNZ62312.1"/>
    <property type="molecule type" value="Genomic_DNA"/>
</dbReference>
<protein>
    <submittedName>
        <fullName evidence="2">Putative signal peptide protein</fullName>
    </submittedName>
</protein>
<accession>A0A0L6VNU4</accession>
<sequence>MGCPARVLSSQLILGVGSLILLPTDVERDEQTATVGGILLKKKKLKRHDTATTAIPPSSCKCSECVSVEKLTGHNLWEYPIYNGMSSSYYMTYQNIHRVFLFYFPYCVYAYHMTNCLVTQASADNRSGRDPQTRCDCAFFIFFRPSSLVIPPDFNIAKSLSTGIYIHLTPTRYNHTNIYIHSLIYSFALLRTPPPHPPSSPPNCTPLCPFSQLPSKKRPQSFPVSPLFFLLFFFSSPSALPASTATLQPSGSRTAHTLSLVQDLLSPPSPPCLPPEDPPILTCNPMGGISLPQHHGSSPQVIIACQQSLICDNLSYIEGERTSRGDGCRRSDVQAIAGAIRQTLRERYPANPLSSRAQSGLLSLCLSLIPRHQRLLVPIPTPKLVAHYTRSEGTLASLKDPLVLLGVSLTLAYPDCPLPRSYYTAFLLADLQDGSTFLVLVLPFYPSMYSTCRVSGLTNKYTIAAVSTVAASSPLATAAVFIYPSPSTDSTHQSTCALITTILHTQTELDPLPGLRVNPTAHVATVPLPRDQLNMIPMPHSPIHVDHECSPEGMDSQRALPLSPSDHFTTHLLPSALRSPSMI</sequence>
<comment type="caution">
    <text evidence="2">The sequence shown here is derived from an EMBL/GenBank/DDBJ whole genome shotgun (WGS) entry which is preliminary data.</text>
</comment>
<name>A0A0L6VNU4_9BASI</name>
<evidence type="ECO:0000313" key="3">
    <source>
        <dbReference type="Proteomes" id="UP000037035"/>
    </source>
</evidence>
<dbReference type="VEuPathDB" id="FungiDB:VP01_1287g1"/>
<proteinExistence type="predicted"/>
<reference evidence="2 3" key="1">
    <citation type="submission" date="2015-08" db="EMBL/GenBank/DDBJ databases">
        <title>Next Generation Sequencing and Analysis of the Genome of Puccinia sorghi L Schw, the Causal Agent of Maize Common Rust.</title>
        <authorList>
            <person name="Rochi L."/>
            <person name="Burguener G."/>
            <person name="Darino M."/>
            <person name="Turjanski A."/>
            <person name="Kreff E."/>
            <person name="Dieguez M.J."/>
            <person name="Sacco F."/>
        </authorList>
    </citation>
    <scope>NUCLEOTIDE SEQUENCE [LARGE SCALE GENOMIC DNA]</scope>
    <source>
        <strain evidence="2 3">RO10H11247</strain>
    </source>
</reference>
<dbReference type="Proteomes" id="UP000037035">
    <property type="component" value="Unassembled WGS sequence"/>
</dbReference>
<keyword evidence="1" id="KW-0732">Signal</keyword>
<evidence type="ECO:0000313" key="2">
    <source>
        <dbReference type="EMBL" id="KNZ62312.1"/>
    </source>
</evidence>
<dbReference type="AlphaFoldDB" id="A0A0L6VNU4"/>
<feature type="chain" id="PRO_5005568671" evidence="1">
    <location>
        <begin position="29"/>
        <end position="583"/>
    </location>
</feature>
<organism evidence="2 3">
    <name type="scientific">Puccinia sorghi</name>
    <dbReference type="NCBI Taxonomy" id="27349"/>
    <lineage>
        <taxon>Eukaryota</taxon>
        <taxon>Fungi</taxon>
        <taxon>Dikarya</taxon>
        <taxon>Basidiomycota</taxon>
        <taxon>Pucciniomycotina</taxon>
        <taxon>Pucciniomycetes</taxon>
        <taxon>Pucciniales</taxon>
        <taxon>Pucciniaceae</taxon>
        <taxon>Puccinia</taxon>
    </lineage>
</organism>